<evidence type="ECO:0000313" key="3">
    <source>
        <dbReference type="Proteomes" id="UP001501777"/>
    </source>
</evidence>
<proteinExistence type="predicted"/>
<feature type="region of interest" description="Disordered" evidence="1">
    <location>
        <begin position="81"/>
        <end position="101"/>
    </location>
</feature>
<reference evidence="2 3" key="1">
    <citation type="journal article" date="2019" name="Int. J. Syst. Evol. Microbiol.">
        <title>The Global Catalogue of Microorganisms (GCM) 10K type strain sequencing project: providing services to taxonomists for standard genome sequencing and annotation.</title>
        <authorList>
            <consortium name="The Broad Institute Genomics Platform"/>
            <consortium name="The Broad Institute Genome Sequencing Center for Infectious Disease"/>
            <person name="Wu L."/>
            <person name="Ma J."/>
        </authorList>
    </citation>
    <scope>NUCLEOTIDE SEQUENCE [LARGE SCALE GENOMIC DNA]</scope>
    <source>
        <strain evidence="2 3">JCM 4395</strain>
    </source>
</reference>
<sequence>MTASRYLMRAVPEAEEYFDEIADDMVNRFGIPLAEAVARVNQHWDGKTFDSEDDLIFHEMPEFWADLLYYGDGVPYWDPEADRSMWQPTPPPPAGSSAWTL</sequence>
<evidence type="ECO:0000313" key="2">
    <source>
        <dbReference type="EMBL" id="GAA2517718.1"/>
    </source>
</evidence>
<protein>
    <submittedName>
        <fullName evidence="2">Uncharacterized protein</fullName>
    </submittedName>
</protein>
<organism evidence="2 3">
    <name type="scientific">Streptomyces longisporus</name>
    <dbReference type="NCBI Taxonomy" id="1948"/>
    <lineage>
        <taxon>Bacteria</taxon>
        <taxon>Bacillati</taxon>
        <taxon>Actinomycetota</taxon>
        <taxon>Actinomycetes</taxon>
        <taxon>Kitasatosporales</taxon>
        <taxon>Streptomycetaceae</taxon>
        <taxon>Streptomyces</taxon>
    </lineage>
</organism>
<name>A0ABN3NB84_STRLO</name>
<keyword evidence="3" id="KW-1185">Reference proteome</keyword>
<dbReference type="EMBL" id="BAAASG010000025">
    <property type="protein sequence ID" value="GAA2517718.1"/>
    <property type="molecule type" value="Genomic_DNA"/>
</dbReference>
<evidence type="ECO:0000256" key="1">
    <source>
        <dbReference type="SAM" id="MobiDB-lite"/>
    </source>
</evidence>
<dbReference type="RefSeq" id="WP_344405912.1">
    <property type="nucleotide sequence ID" value="NZ_BAAASG010000025.1"/>
</dbReference>
<gene>
    <name evidence="2" type="ORF">GCM10010276_79050</name>
</gene>
<comment type="caution">
    <text evidence="2">The sequence shown here is derived from an EMBL/GenBank/DDBJ whole genome shotgun (WGS) entry which is preliminary data.</text>
</comment>
<dbReference type="Proteomes" id="UP001501777">
    <property type="component" value="Unassembled WGS sequence"/>
</dbReference>
<accession>A0ABN3NB84</accession>